<reference evidence="2 3" key="1">
    <citation type="submission" date="2015-09" db="EMBL/GenBank/DDBJ databases">
        <title>Atta colombica WGS genome.</title>
        <authorList>
            <person name="Nygaard S."/>
            <person name="Hu H."/>
            <person name="Boomsma J."/>
            <person name="Zhang G."/>
        </authorList>
    </citation>
    <scope>NUCLEOTIDE SEQUENCE [LARGE SCALE GENOMIC DNA]</scope>
    <source>
        <strain evidence="2">Treedump-2</strain>
        <tissue evidence="2">Whole body</tissue>
    </source>
</reference>
<proteinExistence type="predicted"/>
<sequence>MGHREHAPEKTRMLNSGGGDNVARYRASIEGLADKIDNLPLSEPQEARRDGRWCFFSPFQRPANRVNSDNGGKREERQNEGGKGGGKKRRGRKNVARVRKMGRKHRLQGLVTPRYEQRDQAER</sequence>
<evidence type="ECO:0000313" key="2">
    <source>
        <dbReference type="EMBL" id="KYM79247.1"/>
    </source>
</evidence>
<gene>
    <name evidence="2" type="ORF">ALC53_10413</name>
</gene>
<feature type="compositionally biased region" description="Basic residues" evidence="1">
    <location>
        <begin position="85"/>
        <end position="107"/>
    </location>
</feature>
<keyword evidence="3" id="KW-1185">Reference proteome</keyword>
<evidence type="ECO:0000256" key="1">
    <source>
        <dbReference type="SAM" id="MobiDB-lite"/>
    </source>
</evidence>
<accession>A0A195B4Q3</accession>
<feature type="region of interest" description="Disordered" evidence="1">
    <location>
        <begin position="1"/>
        <end position="21"/>
    </location>
</feature>
<dbReference type="AlphaFoldDB" id="A0A195B4Q3"/>
<feature type="region of interest" description="Disordered" evidence="1">
    <location>
        <begin position="59"/>
        <end position="123"/>
    </location>
</feature>
<feature type="compositionally biased region" description="Basic and acidic residues" evidence="1">
    <location>
        <begin position="1"/>
        <end position="12"/>
    </location>
</feature>
<dbReference type="Proteomes" id="UP000078540">
    <property type="component" value="Unassembled WGS sequence"/>
</dbReference>
<evidence type="ECO:0000313" key="3">
    <source>
        <dbReference type="Proteomes" id="UP000078540"/>
    </source>
</evidence>
<organism evidence="2 3">
    <name type="scientific">Atta colombica</name>
    <dbReference type="NCBI Taxonomy" id="520822"/>
    <lineage>
        <taxon>Eukaryota</taxon>
        <taxon>Metazoa</taxon>
        <taxon>Ecdysozoa</taxon>
        <taxon>Arthropoda</taxon>
        <taxon>Hexapoda</taxon>
        <taxon>Insecta</taxon>
        <taxon>Pterygota</taxon>
        <taxon>Neoptera</taxon>
        <taxon>Endopterygota</taxon>
        <taxon>Hymenoptera</taxon>
        <taxon>Apocrita</taxon>
        <taxon>Aculeata</taxon>
        <taxon>Formicoidea</taxon>
        <taxon>Formicidae</taxon>
        <taxon>Myrmicinae</taxon>
        <taxon>Atta</taxon>
    </lineage>
</organism>
<feature type="compositionally biased region" description="Basic and acidic residues" evidence="1">
    <location>
        <begin position="71"/>
        <end position="80"/>
    </location>
</feature>
<protein>
    <submittedName>
        <fullName evidence="2">Uncharacterized protein</fullName>
    </submittedName>
</protein>
<name>A0A195B4Q3_9HYME</name>
<dbReference type="EMBL" id="KQ976618">
    <property type="protein sequence ID" value="KYM79247.1"/>
    <property type="molecule type" value="Genomic_DNA"/>
</dbReference>